<reference evidence="2" key="1">
    <citation type="submission" date="2023-02" db="EMBL/GenBank/DDBJ databases">
        <title>Genome of toxic invasive species Heracleum sosnowskyi carries increased number of genes despite the absence of recent whole-genome duplications.</title>
        <authorList>
            <person name="Schelkunov M."/>
            <person name="Shtratnikova V."/>
            <person name="Makarenko M."/>
            <person name="Klepikova A."/>
            <person name="Omelchenko D."/>
            <person name="Novikova G."/>
            <person name="Obukhova E."/>
            <person name="Bogdanov V."/>
            <person name="Penin A."/>
            <person name="Logacheva M."/>
        </authorList>
    </citation>
    <scope>NUCLEOTIDE SEQUENCE</scope>
    <source>
        <strain evidence="2">Hsosn_3</strain>
        <tissue evidence="2">Leaf</tissue>
    </source>
</reference>
<evidence type="ECO:0000313" key="2">
    <source>
        <dbReference type="EMBL" id="KAK1385738.1"/>
    </source>
</evidence>
<dbReference type="EMBL" id="JAUIZM010000005">
    <property type="protein sequence ID" value="KAK1385738.1"/>
    <property type="molecule type" value="Genomic_DNA"/>
</dbReference>
<dbReference type="Proteomes" id="UP001237642">
    <property type="component" value="Unassembled WGS sequence"/>
</dbReference>
<sequence>MARTRRPEKYIQVHDTHHQDFVKLDLPPQFSDRAFINSCDGLVCLSNRDSSVIHIWNPATKRLKLLPPPKKQLSKWYVPIGLGFDHISNDYKLLRIAYKHQDNVYCAAEPELYSANTDSWKDIQIPKQLQQLDVADILSKLVPAKSGVLYMPIELELMAFDLHNEEFQFYPFPICEEYLVKSEVLDFEGSVAMIFQKSNGSALSLYRLDDVCGEGSWTKMFNLEADIKIDWVVDYLGLGQFIAHSYVDKCVFNYNYKTGETKKCGLELFSSKTSYPVKYVESLVSINGFEQQ</sequence>
<dbReference type="InterPro" id="IPR013187">
    <property type="entry name" value="F-box-assoc_dom_typ3"/>
</dbReference>
<dbReference type="NCBIfam" id="TIGR01640">
    <property type="entry name" value="F_box_assoc_1"/>
    <property type="match status" value="1"/>
</dbReference>
<name>A0AAD8IJJ6_9APIA</name>
<dbReference type="Pfam" id="PF08268">
    <property type="entry name" value="FBA_3"/>
    <property type="match status" value="1"/>
</dbReference>
<evidence type="ECO:0000313" key="3">
    <source>
        <dbReference type="Proteomes" id="UP001237642"/>
    </source>
</evidence>
<dbReference type="InterPro" id="IPR017451">
    <property type="entry name" value="F-box-assoc_interact_dom"/>
</dbReference>
<reference evidence="2" key="2">
    <citation type="submission" date="2023-05" db="EMBL/GenBank/DDBJ databases">
        <authorList>
            <person name="Schelkunov M.I."/>
        </authorList>
    </citation>
    <scope>NUCLEOTIDE SEQUENCE</scope>
    <source>
        <strain evidence="2">Hsosn_3</strain>
        <tissue evidence="2">Leaf</tissue>
    </source>
</reference>
<accession>A0AAD8IJJ6</accession>
<keyword evidence="3" id="KW-1185">Reference proteome</keyword>
<dbReference type="PANTHER" id="PTHR31672:SF13">
    <property type="entry name" value="F-BOX PROTEIN CPR30-LIKE"/>
    <property type="match status" value="1"/>
</dbReference>
<gene>
    <name evidence="2" type="ORF">POM88_023473</name>
</gene>
<dbReference type="InterPro" id="IPR050796">
    <property type="entry name" value="SCF_F-box_component"/>
</dbReference>
<proteinExistence type="predicted"/>
<evidence type="ECO:0000259" key="1">
    <source>
        <dbReference type="Pfam" id="PF08268"/>
    </source>
</evidence>
<dbReference type="PANTHER" id="PTHR31672">
    <property type="entry name" value="BNACNNG10540D PROTEIN"/>
    <property type="match status" value="1"/>
</dbReference>
<dbReference type="AlphaFoldDB" id="A0AAD8IJJ6"/>
<protein>
    <recommendedName>
        <fullName evidence="1">F-box associated beta-propeller type 3 domain-containing protein</fullName>
    </recommendedName>
</protein>
<comment type="caution">
    <text evidence="2">The sequence shown here is derived from an EMBL/GenBank/DDBJ whole genome shotgun (WGS) entry which is preliminary data.</text>
</comment>
<organism evidence="2 3">
    <name type="scientific">Heracleum sosnowskyi</name>
    <dbReference type="NCBI Taxonomy" id="360622"/>
    <lineage>
        <taxon>Eukaryota</taxon>
        <taxon>Viridiplantae</taxon>
        <taxon>Streptophyta</taxon>
        <taxon>Embryophyta</taxon>
        <taxon>Tracheophyta</taxon>
        <taxon>Spermatophyta</taxon>
        <taxon>Magnoliopsida</taxon>
        <taxon>eudicotyledons</taxon>
        <taxon>Gunneridae</taxon>
        <taxon>Pentapetalae</taxon>
        <taxon>asterids</taxon>
        <taxon>campanulids</taxon>
        <taxon>Apiales</taxon>
        <taxon>Apiaceae</taxon>
        <taxon>Apioideae</taxon>
        <taxon>apioid superclade</taxon>
        <taxon>Tordylieae</taxon>
        <taxon>Tordyliinae</taxon>
        <taxon>Heracleum</taxon>
    </lineage>
</organism>
<feature type="domain" description="F-box associated beta-propeller type 3" evidence="1">
    <location>
        <begin position="22"/>
        <end position="222"/>
    </location>
</feature>